<dbReference type="Gene3D" id="3.40.50.150">
    <property type="entry name" value="Vaccinia Virus protein VP39"/>
    <property type="match status" value="1"/>
</dbReference>
<evidence type="ECO:0000256" key="4">
    <source>
        <dbReference type="ARBA" id="ARBA00022691"/>
    </source>
</evidence>
<dbReference type="InterPro" id="IPR050953">
    <property type="entry name" value="N4_N6_ade-DNA_methylase"/>
</dbReference>
<proteinExistence type="predicted"/>
<reference evidence="9 10" key="1">
    <citation type="journal article" date="2023" name="Microorganisms">
        <title>Thiorhodovibrio frisius and Trv. litoralis spp. nov., Two Novel Members from a Clade of Fastidious Purple Sulfur Bacteria That Exhibit Unique Red-Shifted Light-Harvesting Capabilities.</title>
        <authorList>
            <person name="Methner A."/>
            <person name="Kuzyk S.B."/>
            <person name="Petersen J."/>
            <person name="Bauer S."/>
            <person name="Brinkmann H."/>
            <person name="Sichau K."/>
            <person name="Wanner G."/>
            <person name="Wolf J."/>
            <person name="Neumann-Schaal M."/>
            <person name="Henke P."/>
            <person name="Tank M."/>
            <person name="Sproer C."/>
            <person name="Bunk B."/>
            <person name="Overmann J."/>
        </authorList>
    </citation>
    <scope>NUCLEOTIDE SEQUENCE [LARGE SCALE GENOMIC DNA]</scope>
    <source>
        <strain evidence="9 10">DSM 6702</strain>
    </source>
</reference>
<evidence type="ECO:0000256" key="6">
    <source>
        <dbReference type="SAM" id="Coils"/>
    </source>
</evidence>
<evidence type="ECO:0000313" key="9">
    <source>
        <dbReference type="EMBL" id="WPL18770.1"/>
    </source>
</evidence>
<dbReference type="InterPro" id="IPR047939">
    <property type="entry name" value="BREX_1_PglX"/>
</dbReference>
<keyword evidence="4" id="KW-0949">S-adenosyl-L-methionine</keyword>
<sequence>MQTNKLKTYAPKARRDFIAAVTRRAGLFGLSAERIAEAREEGELLVIDGQAHPRRIARQRARLAERIRAQGFEPVMEAAAYTWFNRLIAIRYMELHGFLDHSYRVLSHPAAVGASGAPPEILEQAQHVELPGLERERVIELKMDGTQDETLYRELLLAQCRALHQAMPFLFEPVDDETELLLPDRLLQTDSLIRELVSAIPEADWQPIEIIGWLYQFYISEKKDQVIGKVVKSEDIPAATQLFTPNWIVKYMVQNSLGAQWLATYPDSPLKAQMAYYIEPAEQTPEVQAQLEKMQREWLAEKAGGLGARGEDRGIRGEGLGASGDADDSALTPHPSPLTPNSYSLSPEHLTLMDPACGSGHILVEAYELFKAIYLERGYRLRDIPKLILEKNLYGLDIDPRAAQLAGFALMMKAREDDRRVLERGVTLNVMALEESGGLRSEEVKKLGSEEGIAEAVDELVELFRHARTFGSLIQVPEGLAEKLPALQQLSELTSHDLFVSEALKRLGPLVRQAGMLATQYQAVVANPPYMGGGNFCALLKNFVKARYEAGKGDLYGAFLLRNVLLTASAGRVGMITIPNWMSLSAYKNLRRAICRDAPIQQLVHNGRGVWGADFGSCSFVLQRSSPHAIRGTFLRLFSEHSKVATNDEIVRRFFEKPRFLCSNTNFAKIPGSPIAYWATTQVYTSFDRQKLNEIANPRIGIQSGDNESHYRQWFEVSSADRYLSFSEWTQTNTLRRCWVPLQQGGDRRKWYGNNDALVNLQNSGRDILNTHNASLRNQEHYFRESIVWNRVSNGRFFVRQVGSGYAFDDVSPFVQPKSGQSLCFLLGLLGSSAARYFLRFISTGMKTEVGHVASLPLPQKIGGQGELWREVWRLVEGGKADWNAYERSWDFQSLPLLEASCDRTAILESSYTAWITRNRDTIAEMKRLEEENNRLFIDAYGLQDELTPEVPIDQITLTVNPAYRYGWKGVREEGLGKRDEGPVKTMHPHPSPLTPEPSPLNPDPYEIPELAKRFREDTMQELVSYAIGCMMGRYRLDRPGLIYAHSGNEHFWTIYEGKDRNEELTPHPSPLTPPHPGVSEELPGLDRLAEGDGTGGASLPNDQDLSGRGTLRLEQSNSASGSLDTIEHRGGSCTSEQGRVSELPFDRPGIEGRGGNTDFDRPSAGLRDEPASRNDPLAADRTLEDAQRAATQTRPSSLTPRPFFPPDEDGILPITDTDWFEDDAANRVVEFIDVVWGEESQEVKKLRSEEADDPSAAPLTSSLPNFRTSSLLDQNLAFLAANLNPKKTESPRETIRRYLADKFFKDHLQTYKKRPIYWCFTSGKHKAFQCLVYLHRYHQGTLARMRMEYVVPLQSKMAARIDSLADDIEAASSGAQAKRLQKERDKLGKQLDELRRFDEQLRHHADQRIALDLDDGVKVNYGKFGDLLAEVKAVTGQKSA</sequence>
<dbReference type="Proteomes" id="UP001432180">
    <property type="component" value="Chromosome"/>
</dbReference>
<evidence type="ECO:0000256" key="1">
    <source>
        <dbReference type="ARBA" id="ARBA00011900"/>
    </source>
</evidence>
<organism evidence="9 10">
    <name type="scientific">Thiorhodovibrio winogradskyi</name>
    <dbReference type="NCBI Taxonomy" id="77007"/>
    <lineage>
        <taxon>Bacteria</taxon>
        <taxon>Pseudomonadati</taxon>
        <taxon>Pseudomonadota</taxon>
        <taxon>Gammaproteobacteria</taxon>
        <taxon>Chromatiales</taxon>
        <taxon>Chromatiaceae</taxon>
        <taxon>Thiorhodovibrio</taxon>
    </lineage>
</organism>
<feature type="compositionally biased region" description="Polar residues" evidence="7">
    <location>
        <begin position="1190"/>
        <end position="1200"/>
    </location>
</feature>
<feature type="domain" description="Type II methyltransferase M.TaqI-like" evidence="8">
    <location>
        <begin position="391"/>
        <end position="606"/>
    </location>
</feature>
<feature type="region of interest" description="Disordered" evidence="7">
    <location>
        <begin position="305"/>
        <end position="339"/>
    </location>
</feature>
<dbReference type="Pfam" id="PF07669">
    <property type="entry name" value="Eco57I"/>
    <property type="match status" value="1"/>
</dbReference>
<feature type="coiled-coil region" evidence="6">
    <location>
        <begin position="919"/>
        <end position="946"/>
    </location>
</feature>
<dbReference type="GO" id="GO:0032259">
    <property type="term" value="P:methylation"/>
    <property type="evidence" value="ECO:0007669"/>
    <property type="project" value="UniProtKB-KW"/>
</dbReference>
<dbReference type="InterPro" id="IPR011639">
    <property type="entry name" value="MethylTrfase_TaqI-like_dom"/>
</dbReference>
<evidence type="ECO:0000256" key="5">
    <source>
        <dbReference type="ARBA" id="ARBA00047942"/>
    </source>
</evidence>
<comment type="catalytic activity">
    <reaction evidence="5">
        <text>a 2'-deoxyadenosine in DNA + S-adenosyl-L-methionine = an N(6)-methyl-2'-deoxyadenosine in DNA + S-adenosyl-L-homocysteine + H(+)</text>
        <dbReference type="Rhea" id="RHEA:15197"/>
        <dbReference type="Rhea" id="RHEA-COMP:12418"/>
        <dbReference type="Rhea" id="RHEA-COMP:12419"/>
        <dbReference type="ChEBI" id="CHEBI:15378"/>
        <dbReference type="ChEBI" id="CHEBI:57856"/>
        <dbReference type="ChEBI" id="CHEBI:59789"/>
        <dbReference type="ChEBI" id="CHEBI:90615"/>
        <dbReference type="ChEBI" id="CHEBI:90616"/>
        <dbReference type="EC" id="2.1.1.72"/>
    </reaction>
</comment>
<evidence type="ECO:0000256" key="2">
    <source>
        <dbReference type="ARBA" id="ARBA00022603"/>
    </source>
</evidence>
<dbReference type="PANTHER" id="PTHR33841:SF1">
    <property type="entry name" value="DNA METHYLTRANSFERASE A"/>
    <property type="match status" value="1"/>
</dbReference>
<evidence type="ECO:0000259" key="8">
    <source>
        <dbReference type="Pfam" id="PF07669"/>
    </source>
</evidence>
<feature type="compositionally biased region" description="Pro residues" evidence="7">
    <location>
        <begin position="990"/>
        <end position="1003"/>
    </location>
</feature>
<keyword evidence="6" id="KW-0175">Coiled coil</keyword>
<feature type="compositionally biased region" description="Pro residues" evidence="7">
    <location>
        <begin position="1068"/>
        <end position="1077"/>
    </location>
</feature>
<dbReference type="InterPro" id="IPR002052">
    <property type="entry name" value="DNA_methylase_N6_adenine_CS"/>
</dbReference>
<keyword evidence="10" id="KW-1185">Reference proteome</keyword>
<keyword evidence="3" id="KW-0808">Transferase</keyword>
<accession>A0ABZ0SCL9</accession>
<dbReference type="PROSITE" id="PS00092">
    <property type="entry name" value="N6_MTASE"/>
    <property type="match status" value="1"/>
</dbReference>
<evidence type="ECO:0000256" key="7">
    <source>
        <dbReference type="SAM" id="MobiDB-lite"/>
    </source>
</evidence>
<dbReference type="SUPFAM" id="SSF53335">
    <property type="entry name" value="S-adenosyl-L-methionine-dependent methyltransferases"/>
    <property type="match status" value="1"/>
</dbReference>
<dbReference type="InterPro" id="IPR029063">
    <property type="entry name" value="SAM-dependent_MTases_sf"/>
</dbReference>
<name>A0ABZ0SCL9_9GAMM</name>
<feature type="region of interest" description="Disordered" evidence="7">
    <location>
        <begin position="1063"/>
        <end position="1207"/>
    </location>
</feature>
<feature type="region of interest" description="Disordered" evidence="7">
    <location>
        <begin position="975"/>
        <end position="1003"/>
    </location>
</feature>
<feature type="compositionally biased region" description="Polar residues" evidence="7">
    <location>
        <begin position="1114"/>
        <end position="1124"/>
    </location>
</feature>
<evidence type="ECO:0000313" key="10">
    <source>
        <dbReference type="Proteomes" id="UP001432180"/>
    </source>
</evidence>
<dbReference type="NCBIfam" id="NF033452">
    <property type="entry name" value="BREX_1_MTaseX"/>
    <property type="match status" value="1"/>
</dbReference>
<evidence type="ECO:0000256" key="3">
    <source>
        <dbReference type="ARBA" id="ARBA00022679"/>
    </source>
</evidence>
<feature type="compositionally biased region" description="Basic and acidic residues" evidence="7">
    <location>
        <begin position="1159"/>
        <end position="1173"/>
    </location>
</feature>
<dbReference type="GO" id="GO:0008168">
    <property type="term" value="F:methyltransferase activity"/>
    <property type="evidence" value="ECO:0007669"/>
    <property type="project" value="UniProtKB-KW"/>
</dbReference>
<dbReference type="EC" id="2.1.1.72" evidence="1"/>
<dbReference type="EMBL" id="CP121472">
    <property type="protein sequence ID" value="WPL18770.1"/>
    <property type="molecule type" value="Genomic_DNA"/>
</dbReference>
<protein>
    <recommendedName>
        <fullName evidence="1">site-specific DNA-methyltransferase (adenine-specific)</fullName>
        <ecNumber evidence="1">2.1.1.72</ecNumber>
    </recommendedName>
</protein>
<gene>
    <name evidence="9" type="ORF">Thiowin_03861</name>
</gene>
<keyword evidence="2 9" id="KW-0489">Methyltransferase</keyword>
<dbReference type="PANTHER" id="PTHR33841">
    <property type="entry name" value="DNA METHYLTRANSFERASE YEEA-RELATED"/>
    <property type="match status" value="1"/>
</dbReference>